<feature type="region of interest" description="Disordered" evidence="1">
    <location>
        <begin position="18"/>
        <end position="39"/>
    </location>
</feature>
<keyword evidence="3" id="KW-1185">Reference proteome</keyword>
<dbReference type="RefSeq" id="WP_200342655.1">
    <property type="nucleotide sequence ID" value="NZ_NRRL01000086.1"/>
</dbReference>
<dbReference type="InterPro" id="IPR007420">
    <property type="entry name" value="DUF465"/>
</dbReference>
<dbReference type="Gene3D" id="6.10.280.50">
    <property type="match status" value="1"/>
</dbReference>
<dbReference type="EMBL" id="NRRL01000086">
    <property type="protein sequence ID" value="MBK1670294.1"/>
    <property type="molecule type" value="Genomic_DNA"/>
</dbReference>
<protein>
    <recommendedName>
        <fullName evidence="4">DUF465 domain-containing protein</fullName>
    </recommendedName>
</protein>
<evidence type="ECO:0000313" key="3">
    <source>
        <dbReference type="Proteomes" id="UP001296873"/>
    </source>
</evidence>
<dbReference type="Pfam" id="PF04325">
    <property type="entry name" value="DUF465"/>
    <property type="match status" value="1"/>
</dbReference>
<comment type="caution">
    <text evidence="2">The sequence shown here is derived from an EMBL/GenBank/DDBJ whole genome shotgun (WGS) entry which is preliminary data.</text>
</comment>
<evidence type="ECO:0008006" key="4">
    <source>
        <dbReference type="Google" id="ProtNLM"/>
    </source>
</evidence>
<gene>
    <name evidence="2" type="ORF">CKO28_19905</name>
</gene>
<organism evidence="2 3">
    <name type="scientific">Rhodovibrio sodomensis</name>
    <dbReference type="NCBI Taxonomy" id="1088"/>
    <lineage>
        <taxon>Bacteria</taxon>
        <taxon>Pseudomonadati</taxon>
        <taxon>Pseudomonadota</taxon>
        <taxon>Alphaproteobacteria</taxon>
        <taxon>Rhodospirillales</taxon>
        <taxon>Rhodovibrionaceae</taxon>
        <taxon>Rhodovibrio</taxon>
    </lineage>
</organism>
<evidence type="ECO:0000256" key="1">
    <source>
        <dbReference type="SAM" id="MobiDB-lite"/>
    </source>
</evidence>
<sequence>MTLDARLQSLRSRHAKLEEELHREQTRPHGDDSHVAELKREKLRLKDEIERLEQQVDA</sequence>
<proteinExistence type="predicted"/>
<evidence type="ECO:0000313" key="2">
    <source>
        <dbReference type="EMBL" id="MBK1670294.1"/>
    </source>
</evidence>
<dbReference type="Proteomes" id="UP001296873">
    <property type="component" value="Unassembled WGS sequence"/>
</dbReference>
<accession>A0ABS1DKI9</accession>
<reference evidence="2 3" key="1">
    <citation type="journal article" date="2020" name="Microorganisms">
        <title>Osmotic Adaptation and Compatible Solute Biosynthesis of Phototrophic Bacteria as Revealed from Genome Analyses.</title>
        <authorList>
            <person name="Imhoff J.F."/>
            <person name="Rahn T."/>
            <person name="Kunzel S."/>
            <person name="Keller A."/>
            <person name="Neulinger S.C."/>
        </authorList>
    </citation>
    <scope>NUCLEOTIDE SEQUENCE [LARGE SCALE GENOMIC DNA]</scope>
    <source>
        <strain evidence="2 3">DSM 9895</strain>
    </source>
</reference>
<name>A0ABS1DKI9_9PROT</name>
<dbReference type="InterPro" id="IPR038444">
    <property type="entry name" value="DUF465_sf"/>
</dbReference>